<proteinExistence type="predicted"/>
<dbReference type="EMBL" id="ML180989">
    <property type="protein sequence ID" value="THU76322.1"/>
    <property type="molecule type" value="Genomic_DNA"/>
</dbReference>
<feature type="compositionally biased region" description="Basic and acidic residues" evidence="1">
    <location>
        <begin position="54"/>
        <end position="64"/>
    </location>
</feature>
<feature type="region of interest" description="Disordered" evidence="1">
    <location>
        <begin position="1"/>
        <end position="64"/>
    </location>
</feature>
<evidence type="ECO:0000256" key="1">
    <source>
        <dbReference type="SAM" id="MobiDB-lite"/>
    </source>
</evidence>
<keyword evidence="3" id="KW-1185">Reference proteome</keyword>
<gene>
    <name evidence="2" type="ORF">K435DRAFT_974474</name>
</gene>
<organism evidence="2 3">
    <name type="scientific">Dendrothele bispora (strain CBS 962.96)</name>
    <dbReference type="NCBI Taxonomy" id="1314807"/>
    <lineage>
        <taxon>Eukaryota</taxon>
        <taxon>Fungi</taxon>
        <taxon>Dikarya</taxon>
        <taxon>Basidiomycota</taxon>
        <taxon>Agaricomycotina</taxon>
        <taxon>Agaricomycetes</taxon>
        <taxon>Agaricomycetidae</taxon>
        <taxon>Agaricales</taxon>
        <taxon>Agaricales incertae sedis</taxon>
        <taxon>Dendrothele</taxon>
    </lineage>
</organism>
<evidence type="ECO:0000313" key="3">
    <source>
        <dbReference type="Proteomes" id="UP000297245"/>
    </source>
</evidence>
<name>A0A4S8KLC9_DENBC</name>
<dbReference type="Proteomes" id="UP000297245">
    <property type="component" value="Unassembled WGS sequence"/>
</dbReference>
<reference evidence="2 3" key="1">
    <citation type="journal article" date="2019" name="Nat. Ecol. Evol.">
        <title>Megaphylogeny resolves global patterns of mushroom evolution.</title>
        <authorList>
            <person name="Varga T."/>
            <person name="Krizsan K."/>
            <person name="Foldi C."/>
            <person name="Dima B."/>
            <person name="Sanchez-Garcia M."/>
            <person name="Sanchez-Ramirez S."/>
            <person name="Szollosi G.J."/>
            <person name="Szarkandi J.G."/>
            <person name="Papp V."/>
            <person name="Albert L."/>
            <person name="Andreopoulos W."/>
            <person name="Angelini C."/>
            <person name="Antonin V."/>
            <person name="Barry K.W."/>
            <person name="Bougher N.L."/>
            <person name="Buchanan P."/>
            <person name="Buyck B."/>
            <person name="Bense V."/>
            <person name="Catcheside P."/>
            <person name="Chovatia M."/>
            <person name="Cooper J."/>
            <person name="Damon W."/>
            <person name="Desjardin D."/>
            <person name="Finy P."/>
            <person name="Geml J."/>
            <person name="Haridas S."/>
            <person name="Hughes K."/>
            <person name="Justo A."/>
            <person name="Karasinski D."/>
            <person name="Kautmanova I."/>
            <person name="Kiss B."/>
            <person name="Kocsube S."/>
            <person name="Kotiranta H."/>
            <person name="LaButti K.M."/>
            <person name="Lechner B.E."/>
            <person name="Liimatainen K."/>
            <person name="Lipzen A."/>
            <person name="Lukacs Z."/>
            <person name="Mihaltcheva S."/>
            <person name="Morgado L.N."/>
            <person name="Niskanen T."/>
            <person name="Noordeloos M.E."/>
            <person name="Ohm R.A."/>
            <person name="Ortiz-Santana B."/>
            <person name="Ovrebo C."/>
            <person name="Racz N."/>
            <person name="Riley R."/>
            <person name="Savchenko A."/>
            <person name="Shiryaev A."/>
            <person name="Soop K."/>
            <person name="Spirin V."/>
            <person name="Szebenyi C."/>
            <person name="Tomsovsky M."/>
            <person name="Tulloss R.E."/>
            <person name="Uehling J."/>
            <person name="Grigoriev I.V."/>
            <person name="Vagvolgyi C."/>
            <person name="Papp T."/>
            <person name="Martin F.M."/>
            <person name="Miettinen O."/>
            <person name="Hibbett D.S."/>
            <person name="Nagy L.G."/>
        </authorList>
    </citation>
    <scope>NUCLEOTIDE SEQUENCE [LARGE SCALE GENOMIC DNA]</scope>
    <source>
        <strain evidence="2 3">CBS 962.96</strain>
    </source>
</reference>
<protein>
    <submittedName>
        <fullName evidence="2">Uncharacterized protein</fullName>
    </submittedName>
</protein>
<sequence length="64" mass="6930">MTSGEVGVIYSSGPAATGSAMRSTHKFVPDSSLPRKQQEKVDPIVDNDANEELGNERVPKESQR</sequence>
<dbReference type="AlphaFoldDB" id="A0A4S8KLC9"/>
<accession>A0A4S8KLC9</accession>
<evidence type="ECO:0000313" key="2">
    <source>
        <dbReference type="EMBL" id="THU76322.1"/>
    </source>
</evidence>